<protein>
    <submittedName>
        <fullName evidence="1">Uncharacterized protein</fullName>
    </submittedName>
</protein>
<dbReference type="OrthoDB" id="399260at2"/>
<evidence type="ECO:0000313" key="1">
    <source>
        <dbReference type="EMBL" id="AFN65204.1"/>
    </source>
</evidence>
<dbReference type="EMBL" id="CP003703">
    <property type="protein sequence ID" value="AFN65204.1"/>
    <property type="molecule type" value="Genomic_DNA"/>
</dbReference>
<dbReference type="Proteomes" id="UP000009005">
    <property type="component" value="Chromosome"/>
</dbReference>
<evidence type="ECO:0000313" key="2">
    <source>
        <dbReference type="Proteomes" id="UP000009005"/>
    </source>
</evidence>
<dbReference type="AlphaFoldDB" id="I6YLM1"/>
<sequence>METININLKLPKELHDKLKEQLKLLKANRIEGLEEAETVEELILFYLEHFSAGEEKMKKIEDKMQSVLDTLRERGVDFMDLFNSFNQKIQDEEVEREETLKSTRYTHTEKKKS</sequence>
<dbReference type="HOGENOM" id="CLU_161980_0_0_14"/>
<name>I6YLM1_MYCWM</name>
<accession>I6YLM1</accession>
<organism evidence="1 2">
    <name type="scientific">Mycoplasma wenyonii (strain Massachusetts)</name>
    <name type="common">Eperythrozoon wenyonii</name>
    <dbReference type="NCBI Taxonomy" id="1197325"/>
    <lineage>
        <taxon>Bacteria</taxon>
        <taxon>Bacillati</taxon>
        <taxon>Mycoplasmatota</taxon>
        <taxon>Mollicutes</taxon>
        <taxon>Mycoplasmataceae</taxon>
        <taxon>Mycoplasma</taxon>
    </lineage>
</organism>
<dbReference type="STRING" id="1197325.WEN_02075"/>
<dbReference type="RefSeq" id="WP_014849914.1">
    <property type="nucleotide sequence ID" value="NC_018149.1"/>
</dbReference>
<gene>
    <name evidence="1" type="ordered locus">WEN_02075</name>
</gene>
<dbReference type="KEGG" id="mwe:WEN_02075"/>
<reference evidence="1 2" key="1">
    <citation type="journal article" date="2012" name="J. Bacteriol.">
        <title>Complete genome sequence of Mycoplasma wenyonii strain Massachusetts.</title>
        <authorList>
            <person name="Dos Santos A.P."/>
            <person name="Guimaraes A.M."/>
            <person name="do Nascimento N.C."/>
            <person name="Sanmiguel P.J."/>
            <person name="Messick J.B."/>
        </authorList>
    </citation>
    <scope>NUCLEOTIDE SEQUENCE [LARGE SCALE GENOMIC DNA]</scope>
    <source>
        <strain evidence="1 2">Massachusetts</strain>
    </source>
</reference>
<dbReference type="PATRIC" id="fig|1197325.3.peg.446"/>
<keyword evidence="2" id="KW-1185">Reference proteome</keyword>
<proteinExistence type="predicted"/>